<gene>
    <name evidence="2" type="ORF">HYQ45_003804</name>
</gene>
<evidence type="ECO:0000256" key="1">
    <source>
        <dbReference type="SAM" id="MobiDB-lite"/>
    </source>
</evidence>
<name>A0A8I2ZWD4_VERLO</name>
<reference evidence="2" key="1">
    <citation type="journal article" date="2021" name="Mol. Plant Pathol.">
        <title>A 20-kb lineage-specific genomic region tames virulence in pathogenic amphidiploid Verticillium longisporum.</title>
        <authorList>
            <person name="Harting R."/>
            <person name="Starke J."/>
            <person name="Kusch H."/>
            <person name="Poggeler S."/>
            <person name="Maurus I."/>
            <person name="Schluter R."/>
            <person name="Landesfeind M."/>
            <person name="Bulla I."/>
            <person name="Nowrousian M."/>
            <person name="de Jonge R."/>
            <person name="Stahlhut G."/>
            <person name="Hoff K.J."/>
            <person name="Asshauer K.P."/>
            <person name="Thurmer A."/>
            <person name="Stanke M."/>
            <person name="Daniel R."/>
            <person name="Morgenstern B."/>
            <person name="Thomma B.P.H.J."/>
            <person name="Kronstad J.W."/>
            <person name="Braus-Stromeyer S.A."/>
            <person name="Braus G.H."/>
        </authorList>
    </citation>
    <scope>NUCLEOTIDE SEQUENCE</scope>
    <source>
        <strain evidence="2">Vl32</strain>
    </source>
</reference>
<feature type="region of interest" description="Disordered" evidence="1">
    <location>
        <begin position="1"/>
        <end position="74"/>
    </location>
</feature>
<proteinExistence type="predicted"/>
<evidence type="ECO:0000313" key="3">
    <source>
        <dbReference type="Proteomes" id="UP000689129"/>
    </source>
</evidence>
<dbReference type="EMBL" id="JAEMWZ010000063">
    <property type="protein sequence ID" value="KAG7139132.1"/>
    <property type="molecule type" value="Genomic_DNA"/>
</dbReference>
<feature type="compositionally biased region" description="Polar residues" evidence="1">
    <location>
        <begin position="108"/>
        <end position="120"/>
    </location>
</feature>
<accession>A0A8I2ZWD4</accession>
<feature type="region of interest" description="Disordered" evidence="1">
    <location>
        <begin position="94"/>
        <end position="132"/>
    </location>
</feature>
<organism evidence="2 3">
    <name type="scientific">Verticillium longisporum</name>
    <name type="common">Verticillium dahliae var. longisporum</name>
    <dbReference type="NCBI Taxonomy" id="100787"/>
    <lineage>
        <taxon>Eukaryota</taxon>
        <taxon>Fungi</taxon>
        <taxon>Dikarya</taxon>
        <taxon>Ascomycota</taxon>
        <taxon>Pezizomycotina</taxon>
        <taxon>Sordariomycetes</taxon>
        <taxon>Hypocreomycetidae</taxon>
        <taxon>Glomerellales</taxon>
        <taxon>Plectosphaerellaceae</taxon>
        <taxon>Verticillium</taxon>
    </lineage>
</organism>
<dbReference type="AlphaFoldDB" id="A0A8I2ZWD4"/>
<sequence length="132" mass="13951">MVSFFGLKLGGEKKKKNDKSANLEGPQPKDGDSDFFGTTLNKQDLLHLDASTPIPRPGTASSNRSLPRPKLPYMHGSGSMVDLAAGAGVSFHTTQQSSIGSGFHEPGTTANDAGSSQRSTGDCRLKPRHRLG</sequence>
<comment type="caution">
    <text evidence="2">The sequence shown here is derived from an EMBL/GenBank/DDBJ whole genome shotgun (WGS) entry which is preliminary data.</text>
</comment>
<dbReference type="Proteomes" id="UP000689129">
    <property type="component" value="Unassembled WGS sequence"/>
</dbReference>
<dbReference type="OrthoDB" id="5234071at2759"/>
<protein>
    <submittedName>
        <fullName evidence="2">Uncharacterized protein</fullName>
    </submittedName>
</protein>
<evidence type="ECO:0000313" key="2">
    <source>
        <dbReference type="EMBL" id="KAG7139132.1"/>
    </source>
</evidence>